<dbReference type="InterPro" id="IPR040198">
    <property type="entry name" value="Fido_containing"/>
</dbReference>
<name>A0A7K1T069_9SPHI</name>
<dbReference type="Pfam" id="PF02661">
    <property type="entry name" value="Fic"/>
    <property type="match status" value="1"/>
</dbReference>
<reference evidence="3 4" key="1">
    <citation type="submission" date="2019-12" db="EMBL/GenBank/DDBJ databases">
        <title>Mucilaginibacter sp. HMF7410 genome sequencing and assembly.</title>
        <authorList>
            <person name="Kang H."/>
            <person name="Cha I."/>
            <person name="Kim H."/>
            <person name="Joh K."/>
        </authorList>
    </citation>
    <scope>NUCLEOTIDE SEQUENCE [LARGE SCALE GENOMIC DNA]</scope>
    <source>
        <strain evidence="3 4">HMF7410</strain>
    </source>
</reference>
<dbReference type="RefSeq" id="WP_157568201.1">
    <property type="nucleotide sequence ID" value="NZ_WPIK01000013.1"/>
</dbReference>
<protein>
    <recommendedName>
        <fullName evidence="2">Fido domain-containing protein</fullName>
    </recommendedName>
</protein>
<dbReference type="Gene3D" id="1.10.3290.10">
    <property type="entry name" value="Fido-like domain"/>
    <property type="match status" value="1"/>
</dbReference>
<dbReference type="InterPro" id="IPR036597">
    <property type="entry name" value="Fido-like_dom_sf"/>
</dbReference>
<organism evidence="3 4">
    <name type="scientific">Mucilaginibacter arboris</name>
    <dbReference type="NCBI Taxonomy" id="2682090"/>
    <lineage>
        <taxon>Bacteria</taxon>
        <taxon>Pseudomonadati</taxon>
        <taxon>Bacteroidota</taxon>
        <taxon>Sphingobacteriia</taxon>
        <taxon>Sphingobacteriales</taxon>
        <taxon>Sphingobacteriaceae</taxon>
        <taxon>Mucilaginibacter</taxon>
    </lineage>
</organism>
<gene>
    <name evidence="3" type="ORF">GO621_14260</name>
</gene>
<feature type="domain" description="Fido" evidence="2">
    <location>
        <begin position="47"/>
        <end position="187"/>
    </location>
</feature>
<dbReference type="EMBL" id="WPIK01000013">
    <property type="protein sequence ID" value="MVN22690.1"/>
    <property type="molecule type" value="Genomic_DNA"/>
</dbReference>
<dbReference type="PANTHER" id="PTHR13504">
    <property type="entry name" value="FIDO DOMAIN-CONTAINING PROTEIN DDB_G0283145"/>
    <property type="match status" value="1"/>
</dbReference>
<evidence type="ECO:0000256" key="1">
    <source>
        <dbReference type="PIRSR" id="PIRSR640198-1"/>
    </source>
</evidence>
<dbReference type="SUPFAM" id="SSF140931">
    <property type="entry name" value="Fic-like"/>
    <property type="match status" value="1"/>
</dbReference>
<dbReference type="Proteomes" id="UP000462014">
    <property type="component" value="Unassembled WGS sequence"/>
</dbReference>
<dbReference type="PANTHER" id="PTHR13504:SF38">
    <property type="entry name" value="FIDO DOMAIN-CONTAINING PROTEIN"/>
    <property type="match status" value="1"/>
</dbReference>
<accession>A0A7K1T069</accession>
<evidence type="ECO:0000313" key="3">
    <source>
        <dbReference type="EMBL" id="MVN22690.1"/>
    </source>
</evidence>
<dbReference type="InterPro" id="IPR003812">
    <property type="entry name" value="Fido"/>
</dbReference>
<keyword evidence="4" id="KW-1185">Reference proteome</keyword>
<evidence type="ECO:0000313" key="4">
    <source>
        <dbReference type="Proteomes" id="UP000462014"/>
    </source>
</evidence>
<feature type="active site" evidence="1">
    <location>
        <position position="127"/>
    </location>
</feature>
<comment type="caution">
    <text evidence="3">The sequence shown here is derived from an EMBL/GenBank/DDBJ whole genome shotgun (WGS) entry which is preliminary data.</text>
</comment>
<dbReference type="AlphaFoldDB" id="A0A7K1T069"/>
<proteinExistence type="predicted"/>
<dbReference type="PROSITE" id="PS51459">
    <property type="entry name" value="FIDO"/>
    <property type="match status" value="1"/>
</dbReference>
<evidence type="ECO:0000259" key="2">
    <source>
        <dbReference type="PROSITE" id="PS51459"/>
    </source>
</evidence>
<sequence>MDNTNWTPIPDENKLGLTDKNIINEYEAKGIALTELFVFQLDTEIEISTQLLLQIHCFAFAELYEWAGLWRTTIVSVGQLIPPNPNQILQLMYQFLDNLNFKIKQAITLTDHLDCLSFAHYEFVRIHPFNNGNGRTGRILMNIVALKFGYKPLELYHREGNSRKVYIEAMKSADKGDFEPLTNLIRKELISF</sequence>